<dbReference type="InterPro" id="IPR029044">
    <property type="entry name" value="Nucleotide-diphossugar_trans"/>
</dbReference>
<evidence type="ECO:0000313" key="2">
    <source>
        <dbReference type="Proteomes" id="UP000799428"/>
    </source>
</evidence>
<keyword evidence="1" id="KW-0808">Transferase</keyword>
<protein>
    <submittedName>
        <fullName evidence="1">Glycosyltransferase family 8 protein</fullName>
    </submittedName>
</protein>
<dbReference type="Gene3D" id="3.90.550.10">
    <property type="entry name" value="Spore Coat Polysaccharide Biosynthesis Protein SpsA, Chain A"/>
    <property type="match status" value="1"/>
</dbReference>
<dbReference type="Proteomes" id="UP000799428">
    <property type="component" value="Unassembled WGS sequence"/>
</dbReference>
<gene>
    <name evidence="1" type="ORF">K504DRAFT_461403</name>
</gene>
<dbReference type="InterPro" id="IPR002495">
    <property type="entry name" value="Glyco_trans_8"/>
</dbReference>
<dbReference type="PANTHER" id="PTHR11183">
    <property type="entry name" value="GLYCOGENIN SUBFAMILY MEMBER"/>
    <property type="match status" value="1"/>
</dbReference>
<organism evidence="1 2">
    <name type="scientific">Pleomassaria siparia CBS 279.74</name>
    <dbReference type="NCBI Taxonomy" id="1314801"/>
    <lineage>
        <taxon>Eukaryota</taxon>
        <taxon>Fungi</taxon>
        <taxon>Dikarya</taxon>
        <taxon>Ascomycota</taxon>
        <taxon>Pezizomycotina</taxon>
        <taxon>Dothideomycetes</taxon>
        <taxon>Pleosporomycetidae</taxon>
        <taxon>Pleosporales</taxon>
        <taxon>Pleomassariaceae</taxon>
        <taxon>Pleomassaria</taxon>
    </lineage>
</organism>
<dbReference type="GO" id="GO:0016757">
    <property type="term" value="F:glycosyltransferase activity"/>
    <property type="evidence" value="ECO:0007669"/>
    <property type="project" value="InterPro"/>
</dbReference>
<dbReference type="Pfam" id="PF01501">
    <property type="entry name" value="Glyco_transf_8"/>
    <property type="match status" value="1"/>
</dbReference>
<dbReference type="OrthoDB" id="2014201at2759"/>
<evidence type="ECO:0000313" key="1">
    <source>
        <dbReference type="EMBL" id="KAF2712835.1"/>
    </source>
</evidence>
<sequence>MKTTPRRGLLLVAAVALLFTTAALLFLGIYHHTAHDVTLSREEEEEGFGMDWKTEIPLPVHRNPDEKLAYAIFLSGTLDQDEDLENDDFFVAVRIVVWQLLHKKDTRALGIDVVVIVTPSVTPSRRALLKKDGAMIHPVELLHTKNDSWIHQDEPRWKDVMTKLVVLQMTQYNRVLLLDGDTLLRSRLDGVFDDPAAQILNVLPARKKKHQRLEGEAPLPSTYLMAGKFEVHCWNTQHDFPPKKEQINVPSNFNAGFIMFAPSEEMFNYYVSFLDIKDSFDPKYPEQNLLNHVHRRDGPMPWKPLNFRWNTICPNEVDFELGMVSAHEKWWGRDPGYGTLEEGVTKWLMGQRWEMKGWYDGWNAVVQIQNEERPPPHSTNNSTAVDLKRYPLLLE</sequence>
<accession>A0A6G1KJV4</accession>
<proteinExistence type="predicted"/>
<reference evidence="1" key="1">
    <citation type="journal article" date="2020" name="Stud. Mycol.">
        <title>101 Dothideomycetes genomes: a test case for predicting lifestyles and emergence of pathogens.</title>
        <authorList>
            <person name="Haridas S."/>
            <person name="Albert R."/>
            <person name="Binder M."/>
            <person name="Bloem J."/>
            <person name="Labutti K."/>
            <person name="Salamov A."/>
            <person name="Andreopoulos B."/>
            <person name="Baker S."/>
            <person name="Barry K."/>
            <person name="Bills G."/>
            <person name="Bluhm B."/>
            <person name="Cannon C."/>
            <person name="Castanera R."/>
            <person name="Culley D."/>
            <person name="Daum C."/>
            <person name="Ezra D."/>
            <person name="Gonzalez J."/>
            <person name="Henrissat B."/>
            <person name="Kuo A."/>
            <person name="Liang C."/>
            <person name="Lipzen A."/>
            <person name="Lutzoni F."/>
            <person name="Magnuson J."/>
            <person name="Mondo S."/>
            <person name="Nolan M."/>
            <person name="Ohm R."/>
            <person name="Pangilinan J."/>
            <person name="Park H.-J."/>
            <person name="Ramirez L."/>
            <person name="Alfaro M."/>
            <person name="Sun H."/>
            <person name="Tritt A."/>
            <person name="Yoshinaga Y."/>
            <person name="Zwiers L.-H."/>
            <person name="Turgeon B."/>
            <person name="Goodwin S."/>
            <person name="Spatafora J."/>
            <person name="Crous P."/>
            <person name="Grigoriev I."/>
        </authorList>
    </citation>
    <scope>NUCLEOTIDE SEQUENCE</scope>
    <source>
        <strain evidence="1">CBS 279.74</strain>
    </source>
</reference>
<keyword evidence="2" id="KW-1185">Reference proteome</keyword>
<name>A0A6G1KJV4_9PLEO</name>
<dbReference type="SUPFAM" id="SSF53448">
    <property type="entry name" value="Nucleotide-diphospho-sugar transferases"/>
    <property type="match status" value="1"/>
</dbReference>
<dbReference type="InterPro" id="IPR050587">
    <property type="entry name" value="GNT1/Glycosyltrans_8"/>
</dbReference>
<dbReference type="EMBL" id="MU005765">
    <property type="protein sequence ID" value="KAF2712835.1"/>
    <property type="molecule type" value="Genomic_DNA"/>
</dbReference>
<dbReference type="AlphaFoldDB" id="A0A6G1KJV4"/>